<proteinExistence type="predicted"/>
<name>A0A1Y0CVZ2_9GAMM</name>
<evidence type="ECO:0000313" key="3">
    <source>
        <dbReference type="Proteomes" id="UP000243793"/>
    </source>
</evidence>
<accession>A0A1Y0CVZ2</accession>
<dbReference type="Proteomes" id="UP000243793">
    <property type="component" value="Chromosome"/>
</dbReference>
<evidence type="ECO:0000313" key="2">
    <source>
        <dbReference type="EMBL" id="ART79501.1"/>
    </source>
</evidence>
<dbReference type="OrthoDB" id="5600233at2"/>
<feature type="chain" id="PRO_5010998665" description="ABC-type transport auxiliary lipoprotein component domain-containing protein" evidence="1">
    <location>
        <begin position="22"/>
        <end position="186"/>
    </location>
</feature>
<organism evidence="2 3">
    <name type="scientific">Oceanisphaera avium</name>
    <dbReference type="NCBI Taxonomy" id="1903694"/>
    <lineage>
        <taxon>Bacteria</taxon>
        <taxon>Pseudomonadati</taxon>
        <taxon>Pseudomonadota</taxon>
        <taxon>Gammaproteobacteria</taxon>
        <taxon>Aeromonadales</taxon>
        <taxon>Aeromonadaceae</taxon>
        <taxon>Oceanisphaera</taxon>
    </lineage>
</organism>
<evidence type="ECO:0008006" key="4">
    <source>
        <dbReference type="Google" id="ProtNLM"/>
    </source>
</evidence>
<dbReference type="KEGG" id="ocm:CBP12_04500"/>
<sequence>MNSTRVTSAILLSLMLGGCSALDSLPYLGSSEADIRENAAQGIAITQTRPAELESIRFFTDTPFVSEALASCLEEYLGANQDHTKRYYRGRDVIRTSGTISNSESTLGIKLASYSIDFDLAVLGQHNGSHYGFSQLRLARSDKLKLNSHAAQPILANSSSAKRAYLTLRQLFISLDKCVQETTVVK</sequence>
<dbReference type="PROSITE" id="PS51257">
    <property type="entry name" value="PROKAR_LIPOPROTEIN"/>
    <property type="match status" value="1"/>
</dbReference>
<reference evidence="3" key="1">
    <citation type="submission" date="2017-05" db="EMBL/GenBank/DDBJ databases">
        <authorList>
            <person name="Sung H."/>
        </authorList>
    </citation>
    <scope>NUCLEOTIDE SEQUENCE [LARGE SCALE GENOMIC DNA]</scope>
    <source>
        <strain evidence="3">AMac2203</strain>
    </source>
</reference>
<dbReference type="AlphaFoldDB" id="A0A1Y0CVZ2"/>
<feature type="signal peptide" evidence="1">
    <location>
        <begin position="1"/>
        <end position="21"/>
    </location>
</feature>
<keyword evidence="3" id="KW-1185">Reference proteome</keyword>
<dbReference type="EMBL" id="CP021376">
    <property type="protein sequence ID" value="ART79501.1"/>
    <property type="molecule type" value="Genomic_DNA"/>
</dbReference>
<dbReference type="RefSeq" id="WP_086963373.1">
    <property type="nucleotide sequence ID" value="NZ_CP021376.1"/>
</dbReference>
<protein>
    <recommendedName>
        <fullName evidence="4">ABC-type transport auxiliary lipoprotein component domain-containing protein</fullName>
    </recommendedName>
</protein>
<evidence type="ECO:0000256" key="1">
    <source>
        <dbReference type="SAM" id="SignalP"/>
    </source>
</evidence>
<keyword evidence="1" id="KW-0732">Signal</keyword>
<gene>
    <name evidence="2" type="ORF">CBP12_04500</name>
</gene>